<protein>
    <submittedName>
        <fullName evidence="1">Uncharacterized protein</fullName>
    </submittedName>
</protein>
<dbReference type="AlphaFoldDB" id="A0A8J3DQ17"/>
<evidence type="ECO:0000313" key="1">
    <source>
        <dbReference type="EMBL" id="GHC78996.1"/>
    </source>
</evidence>
<dbReference type="Proteomes" id="UP000641137">
    <property type="component" value="Unassembled WGS sequence"/>
</dbReference>
<dbReference type="EMBL" id="BMZO01000011">
    <property type="protein sequence ID" value="GHC78996.1"/>
    <property type="molecule type" value="Genomic_DNA"/>
</dbReference>
<sequence length="58" mass="6402">MLEQEGDLHLMNLGFFMAVPGHGIIREKLPLGMVQNEDSRSAKIREQLNNAKALIAVG</sequence>
<reference evidence="1" key="2">
    <citation type="submission" date="2020-09" db="EMBL/GenBank/DDBJ databases">
        <authorList>
            <person name="Sun Q."/>
            <person name="Kim S."/>
        </authorList>
    </citation>
    <scope>NUCLEOTIDE SEQUENCE</scope>
    <source>
        <strain evidence="1">KCTC 42097</strain>
    </source>
</reference>
<accession>A0A8J3DQ17</accession>
<evidence type="ECO:0000313" key="2">
    <source>
        <dbReference type="Proteomes" id="UP000641137"/>
    </source>
</evidence>
<comment type="caution">
    <text evidence="1">The sequence shown here is derived from an EMBL/GenBank/DDBJ whole genome shotgun (WGS) entry which is preliminary data.</text>
</comment>
<name>A0A8J3DQ17_9HYPH</name>
<reference evidence="1" key="1">
    <citation type="journal article" date="2014" name="Int. J. Syst. Evol. Microbiol.">
        <title>Complete genome sequence of Corynebacterium casei LMG S-19264T (=DSM 44701T), isolated from a smear-ripened cheese.</title>
        <authorList>
            <consortium name="US DOE Joint Genome Institute (JGI-PGF)"/>
            <person name="Walter F."/>
            <person name="Albersmeier A."/>
            <person name="Kalinowski J."/>
            <person name="Ruckert C."/>
        </authorList>
    </citation>
    <scope>NUCLEOTIDE SEQUENCE</scope>
    <source>
        <strain evidence="1">KCTC 42097</strain>
    </source>
</reference>
<keyword evidence="2" id="KW-1185">Reference proteome</keyword>
<gene>
    <name evidence="1" type="ORF">GCM10010136_31160</name>
</gene>
<organism evidence="1 2">
    <name type="scientific">Limoniibacter endophyticus</name>
    <dbReference type="NCBI Taxonomy" id="1565040"/>
    <lineage>
        <taxon>Bacteria</taxon>
        <taxon>Pseudomonadati</taxon>
        <taxon>Pseudomonadota</taxon>
        <taxon>Alphaproteobacteria</taxon>
        <taxon>Hyphomicrobiales</taxon>
        <taxon>Bartonellaceae</taxon>
        <taxon>Limoniibacter</taxon>
    </lineage>
</organism>
<proteinExistence type="predicted"/>